<name>A0A4U1B7B5_9GAMM</name>
<dbReference type="GO" id="GO:0031071">
    <property type="term" value="F:cysteine desulfurase activity"/>
    <property type="evidence" value="ECO:0007669"/>
    <property type="project" value="UniProtKB-EC"/>
</dbReference>
<dbReference type="InterPro" id="IPR020578">
    <property type="entry name" value="Aminotrans_V_PyrdxlP_BS"/>
</dbReference>
<comment type="caution">
    <text evidence="15">The sequence shown here is derived from an EMBL/GenBank/DDBJ whole genome shotgun (WGS) entry which is preliminary data.</text>
</comment>
<comment type="similarity">
    <text evidence="3">Belongs to the class-V pyridoxal-phosphate-dependent aminotransferase family. NifS/IscS subfamily.</text>
</comment>
<evidence type="ECO:0000256" key="6">
    <source>
        <dbReference type="ARBA" id="ARBA00022723"/>
    </source>
</evidence>
<protein>
    <recommendedName>
        <fullName evidence="4">cysteine desulfurase</fullName>
        <ecNumber evidence="4">2.8.1.7</ecNumber>
    </recommendedName>
    <alternativeName>
        <fullName evidence="11">Nitrogenase metalloclusters biosynthesis protein NifS</fullName>
    </alternativeName>
</protein>
<dbReference type="InterPro" id="IPR015421">
    <property type="entry name" value="PyrdxlP-dep_Trfase_major"/>
</dbReference>
<keyword evidence="16" id="KW-1185">Reference proteome</keyword>
<evidence type="ECO:0000259" key="14">
    <source>
        <dbReference type="Pfam" id="PF00266"/>
    </source>
</evidence>
<dbReference type="Gene3D" id="1.10.260.50">
    <property type="match status" value="1"/>
</dbReference>
<evidence type="ECO:0000256" key="7">
    <source>
        <dbReference type="ARBA" id="ARBA00022898"/>
    </source>
</evidence>
<evidence type="ECO:0000256" key="4">
    <source>
        <dbReference type="ARBA" id="ARBA00012239"/>
    </source>
</evidence>
<dbReference type="PROSITE" id="PS00595">
    <property type="entry name" value="AA_TRANSFER_CLASS_5"/>
    <property type="match status" value="1"/>
</dbReference>
<dbReference type="AlphaFoldDB" id="A0A4U1B7B5"/>
<accession>A0A4U1B7B5</accession>
<evidence type="ECO:0000313" key="16">
    <source>
        <dbReference type="Proteomes" id="UP000307999"/>
    </source>
</evidence>
<evidence type="ECO:0000256" key="10">
    <source>
        <dbReference type="ARBA" id="ARBA00023231"/>
    </source>
</evidence>
<dbReference type="SUPFAM" id="SSF53383">
    <property type="entry name" value="PLP-dependent transferases"/>
    <property type="match status" value="1"/>
</dbReference>
<comment type="catalytic activity">
    <reaction evidence="12">
        <text>(sulfur carrier)-H + L-cysteine = (sulfur carrier)-SH + L-alanine</text>
        <dbReference type="Rhea" id="RHEA:43892"/>
        <dbReference type="Rhea" id="RHEA-COMP:14737"/>
        <dbReference type="Rhea" id="RHEA-COMP:14739"/>
        <dbReference type="ChEBI" id="CHEBI:29917"/>
        <dbReference type="ChEBI" id="CHEBI:35235"/>
        <dbReference type="ChEBI" id="CHEBI:57972"/>
        <dbReference type="ChEBI" id="CHEBI:64428"/>
        <dbReference type="EC" id="2.8.1.7"/>
    </reaction>
</comment>
<reference evidence="15 16" key="1">
    <citation type="submission" date="2019-04" db="EMBL/GenBank/DDBJ databases">
        <title>Thalassotalea guangxiensis sp. nov., isolated from sediment of the coastal wetland.</title>
        <authorList>
            <person name="Zheng S."/>
            <person name="Zhang D."/>
        </authorList>
    </citation>
    <scope>NUCLEOTIDE SEQUENCE [LARGE SCALE GENOMIC DNA]</scope>
    <source>
        <strain evidence="15 16">ZS-4</strain>
    </source>
</reference>
<evidence type="ECO:0000256" key="12">
    <source>
        <dbReference type="ARBA" id="ARBA00050776"/>
    </source>
</evidence>
<proteinExistence type="inferred from homology"/>
<evidence type="ECO:0000256" key="2">
    <source>
        <dbReference type="ARBA" id="ARBA00003120"/>
    </source>
</evidence>
<dbReference type="EMBL" id="SWDB01000009">
    <property type="protein sequence ID" value="TKB46340.1"/>
    <property type="molecule type" value="Genomic_DNA"/>
</dbReference>
<evidence type="ECO:0000256" key="9">
    <source>
        <dbReference type="ARBA" id="ARBA00023014"/>
    </source>
</evidence>
<keyword evidence="5" id="KW-0808">Transferase</keyword>
<organism evidence="15 16">
    <name type="scientific">Thalassotalea mangrovi</name>
    <dbReference type="NCBI Taxonomy" id="2572245"/>
    <lineage>
        <taxon>Bacteria</taxon>
        <taxon>Pseudomonadati</taxon>
        <taxon>Pseudomonadota</taxon>
        <taxon>Gammaproteobacteria</taxon>
        <taxon>Alteromonadales</taxon>
        <taxon>Colwelliaceae</taxon>
        <taxon>Thalassotalea</taxon>
    </lineage>
</organism>
<dbReference type="PANTHER" id="PTHR11601">
    <property type="entry name" value="CYSTEINE DESULFURYLASE FAMILY MEMBER"/>
    <property type="match status" value="1"/>
</dbReference>
<dbReference type="InterPro" id="IPR000192">
    <property type="entry name" value="Aminotrans_V_dom"/>
</dbReference>
<evidence type="ECO:0000256" key="1">
    <source>
        <dbReference type="ARBA" id="ARBA00001933"/>
    </source>
</evidence>
<comment type="cofactor">
    <cofactor evidence="1 13">
        <name>pyridoxal 5'-phosphate</name>
        <dbReference type="ChEBI" id="CHEBI:597326"/>
    </cofactor>
</comment>
<dbReference type="OrthoDB" id="9808002at2"/>
<dbReference type="Pfam" id="PF00266">
    <property type="entry name" value="Aminotran_5"/>
    <property type="match status" value="1"/>
</dbReference>
<keyword evidence="10" id="KW-0535">Nitrogen fixation</keyword>
<dbReference type="EC" id="2.8.1.7" evidence="4"/>
<dbReference type="GO" id="GO:0046872">
    <property type="term" value="F:metal ion binding"/>
    <property type="evidence" value="ECO:0007669"/>
    <property type="project" value="UniProtKB-KW"/>
</dbReference>
<sequence>MIYLDTAASYPLLPEVKDTLSRAFTEFYANSASNHFLGEIVSQKIEGVRELLADEIGAYPSEIIFTSGATESNNIALKSTLLHPDFPKDKKHIVTTQIEHKCMFAICSYLETLEFDVTYIAPNKSGVIEASKVKEALRPDTALVSVMHVNNELGTINPIAEIGEACFNAGVLFHSDAAQSFQKVGIDVDELNVDLMSFSAHKIGGPKGIGAIYIRDLRQKHLTPVVHGAGQEAGLRGGTVAAPLIIGFGKAIELFSERYRGFSKNEIKSKFLDLLKASEINFQVNGLSNSLPHCLSLTLPKLNSSKLIRANERILCLAQGSACSSKEIEASHVLTAIGLNRGLADKTFRISFPLDVKEIDLNIIVDSIKKASLEI</sequence>
<keyword evidence="9" id="KW-0411">Iron-sulfur</keyword>
<dbReference type="InterPro" id="IPR015422">
    <property type="entry name" value="PyrdxlP-dep_Trfase_small"/>
</dbReference>
<keyword evidence="6" id="KW-0479">Metal-binding</keyword>
<gene>
    <name evidence="15" type="ORF">E8M12_04610</name>
</gene>
<dbReference type="PIRSF" id="PIRSF005572">
    <property type="entry name" value="NifS"/>
    <property type="match status" value="1"/>
</dbReference>
<dbReference type="Proteomes" id="UP000307999">
    <property type="component" value="Unassembled WGS sequence"/>
</dbReference>
<evidence type="ECO:0000256" key="11">
    <source>
        <dbReference type="ARBA" id="ARBA00031911"/>
    </source>
</evidence>
<dbReference type="InterPro" id="IPR015424">
    <property type="entry name" value="PyrdxlP-dep_Trfase"/>
</dbReference>
<dbReference type="Gene3D" id="3.40.640.10">
    <property type="entry name" value="Type I PLP-dependent aspartate aminotransferase-like (Major domain)"/>
    <property type="match status" value="1"/>
</dbReference>
<comment type="function">
    <text evidence="2">Catalyzes the removal of elemental sulfur atoms from cysteine to produce alanine. Seems to participate in the biosynthesis of the nitrogenase metalloclusters by providing the inorganic sulfur required for the Fe-S core formation.</text>
</comment>
<keyword evidence="7" id="KW-0663">Pyridoxal phosphate</keyword>
<evidence type="ECO:0000256" key="5">
    <source>
        <dbReference type="ARBA" id="ARBA00022679"/>
    </source>
</evidence>
<dbReference type="GO" id="GO:0051536">
    <property type="term" value="F:iron-sulfur cluster binding"/>
    <property type="evidence" value="ECO:0007669"/>
    <property type="project" value="UniProtKB-KW"/>
</dbReference>
<dbReference type="PANTHER" id="PTHR11601:SF34">
    <property type="entry name" value="CYSTEINE DESULFURASE"/>
    <property type="match status" value="1"/>
</dbReference>
<evidence type="ECO:0000313" key="15">
    <source>
        <dbReference type="EMBL" id="TKB46340.1"/>
    </source>
</evidence>
<dbReference type="RefSeq" id="WP_136734916.1">
    <property type="nucleotide sequence ID" value="NZ_SWDB01000009.1"/>
</dbReference>
<evidence type="ECO:0000256" key="13">
    <source>
        <dbReference type="RuleBase" id="RU004504"/>
    </source>
</evidence>
<dbReference type="FunFam" id="3.40.640.10:FF:000084">
    <property type="entry name" value="IscS-like cysteine desulfurase"/>
    <property type="match status" value="1"/>
</dbReference>
<keyword evidence="8" id="KW-0408">Iron</keyword>
<feature type="domain" description="Aminotransferase class V" evidence="14">
    <location>
        <begin position="2"/>
        <end position="360"/>
    </location>
</feature>
<evidence type="ECO:0000256" key="8">
    <source>
        <dbReference type="ARBA" id="ARBA00023004"/>
    </source>
</evidence>
<evidence type="ECO:0000256" key="3">
    <source>
        <dbReference type="ARBA" id="ARBA00006490"/>
    </source>
</evidence>
<dbReference type="Gene3D" id="3.90.1150.10">
    <property type="entry name" value="Aspartate Aminotransferase, domain 1"/>
    <property type="match status" value="1"/>
</dbReference>
<dbReference type="InterPro" id="IPR016454">
    <property type="entry name" value="Cysteine_dSase"/>
</dbReference>